<dbReference type="GO" id="GO:0015293">
    <property type="term" value="F:symporter activity"/>
    <property type="evidence" value="ECO:0007669"/>
    <property type="project" value="InterPro"/>
</dbReference>
<dbReference type="PRINTS" id="PR00173">
    <property type="entry name" value="EDTRNSPORT"/>
</dbReference>
<dbReference type="PANTHER" id="PTHR42865">
    <property type="entry name" value="PROTON/GLUTAMATE-ASPARTATE SYMPORTER"/>
    <property type="match status" value="1"/>
</dbReference>
<evidence type="ECO:0000256" key="6">
    <source>
        <dbReference type="SAM" id="Phobius"/>
    </source>
</evidence>
<keyword evidence="2" id="KW-0813">Transport</keyword>
<reference evidence="7 8" key="1">
    <citation type="submission" date="2018-06" db="EMBL/GenBank/DDBJ databases">
        <authorList>
            <consortium name="Pathogen Informatics"/>
            <person name="Doyle S."/>
        </authorList>
    </citation>
    <scope>NUCLEOTIDE SEQUENCE [LARGE SCALE GENOMIC DNA]</scope>
    <source>
        <strain evidence="7 8">NCTC11179</strain>
    </source>
</reference>
<evidence type="ECO:0000256" key="4">
    <source>
        <dbReference type="ARBA" id="ARBA00022989"/>
    </source>
</evidence>
<evidence type="ECO:0000256" key="2">
    <source>
        <dbReference type="ARBA" id="ARBA00022448"/>
    </source>
</evidence>
<dbReference type="RefSeq" id="WP_115091738.1">
    <property type="nucleotide sequence ID" value="NZ_CP068107.1"/>
</dbReference>
<feature type="transmembrane region" description="Helical" evidence="6">
    <location>
        <begin position="157"/>
        <end position="177"/>
    </location>
</feature>
<feature type="transmembrane region" description="Helical" evidence="6">
    <location>
        <begin position="71"/>
        <end position="89"/>
    </location>
</feature>
<feature type="transmembrane region" description="Helical" evidence="6">
    <location>
        <begin position="306"/>
        <end position="326"/>
    </location>
</feature>
<dbReference type="InterPro" id="IPR036458">
    <property type="entry name" value="Na:dicarbo_symporter_sf"/>
</dbReference>
<evidence type="ECO:0000313" key="8">
    <source>
        <dbReference type="Proteomes" id="UP000255024"/>
    </source>
</evidence>
<keyword evidence="5 6" id="KW-0472">Membrane</keyword>
<feature type="transmembrane region" description="Helical" evidence="6">
    <location>
        <begin position="275"/>
        <end position="294"/>
    </location>
</feature>
<proteinExistence type="predicted"/>
<feature type="transmembrane region" description="Helical" evidence="6">
    <location>
        <begin position="40"/>
        <end position="59"/>
    </location>
</feature>
<dbReference type="EMBL" id="UGQL01000002">
    <property type="protein sequence ID" value="STZ68868.1"/>
    <property type="molecule type" value="Genomic_DNA"/>
</dbReference>
<keyword evidence="4 6" id="KW-1133">Transmembrane helix</keyword>
<feature type="transmembrane region" description="Helical" evidence="6">
    <location>
        <begin position="234"/>
        <end position="255"/>
    </location>
</feature>
<organism evidence="7 8">
    <name type="scientific">Myroides odoratus</name>
    <name type="common">Flavobacterium odoratum</name>
    <dbReference type="NCBI Taxonomy" id="256"/>
    <lineage>
        <taxon>Bacteria</taxon>
        <taxon>Pseudomonadati</taxon>
        <taxon>Bacteroidota</taxon>
        <taxon>Flavobacteriia</taxon>
        <taxon>Flavobacteriales</taxon>
        <taxon>Flavobacteriaceae</taxon>
        <taxon>Myroides</taxon>
    </lineage>
</organism>
<dbReference type="SUPFAM" id="SSF118215">
    <property type="entry name" value="Proton glutamate symport protein"/>
    <property type="match status" value="1"/>
</dbReference>
<dbReference type="Gene3D" id="1.10.3860.10">
    <property type="entry name" value="Sodium:dicarboxylate symporter"/>
    <property type="match status" value="1"/>
</dbReference>
<dbReference type="PANTHER" id="PTHR42865:SF10">
    <property type="entry name" value="SODIUM:DICARBOXYLATE SYMPORTER FAMILY PROTEIN"/>
    <property type="match status" value="1"/>
</dbReference>
<feature type="transmembrane region" description="Helical" evidence="6">
    <location>
        <begin position="12"/>
        <end position="34"/>
    </location>
</feature>
<name>A0A378U0X9_MYROD</name>
<evidence type="ECO:0000256" key="3">
    <source>
        <dbReference type="ARBA" id="ARBA00022692"/>
    </source>
</evidence>
<comment type="subcellular location">
    <subcellularLocation>
        <location evidence="1">Membrane</location>
        <topology evidence="1">Multi-pass membrane protein</topology>
    </subcellularLocation>
</comment>
<evidence type="ECO:0000256" key="5">
    <source>
        <dbReference type="ARBA" id="ARBA00023136"/>
    </source>
</evidence>
<gene>
    <name evidence="7" type="primary">gltT</name>
    <name evidence="7" type="ORF">NCTC11179_02349</name>
</gene>
<accession>A0A378U0X9</accession>
<dbReference type="InterPro" id="IPR001991">
    <property type="entry name" value="Na-dicarboxylate_symporter"/>
</dbReference>
<feature type="transmembrane region" description="Helical" evidence="6">
    <location>
        <begin position="197"/>
        <end position="222"/>
    </location>
</feature>
<keyword evidence="3 6" id="KW-0812">Transmembrane</keyword>
<dbReference type="AlphaFoldDB" id="A0A378U0X9"/>
<protein>
    <submittedName>
        <fullName evidence="7">Glutamate-aspartate carrier protein</fullName>
    </submittedName>
</protein>
<dbReference type="GO" id="GO:0005886">
    <property type="term" value="C:plasma membrane"/>
    <property type="evidence" value="ECO:0007669"/>
    <property type="project" value="TreeGrafter"/>
</dbReference>
<evidence type="ECO:0000313" key="7">
    <source>
        <dbReference type="EMBL" id="STZ68868.1"/>
    </source>
</evidence>
<dbReference type="Pfam" id="PF00375">
    <property type="entry name" value="SDF"/>
    <property type="match status" value="1"/>
</dbReference>
<keyword evidence="8" id="KW-1185">Reference proteome</keyword>
<feature type="transmembrane region" description="Helical" evidence="6">
    <location>
        <begin position="125"/>
        <end position="145"/>
    </location>
</feature>
<dbReference type="Proteomes" id="UP000255024">
    <property type="component" value="Unassembled WGS sequence"/>
</dbReference>
<evidence type="ECO:0000256" key="1">
    <source>
        <dbReference type="ARBA" id="ARBA00004141"/>
    </source>
</evidence>
<sequence length="394" mass="42558">MKKILNNTIFRLLLGVIVGLLIGGYLNDTLLQIILSMRHILGQLILFLVPLIILGFVVSSITKLNKDSVKIISFSVLIAYLSSIGAGFFSSTLGYELITRLEIANSANDLKELPAMLFKLDIPPVFGVMTSLTLALMIGIGILWTEAKPLEKAFDQFKDIVLLLVNRVLIPILPFYIMSNFALLSYEGSIQSQLPVFLTVILIVIVAHFVWLAVLYTIAGIYSKKNPWEVLKHYGPAYLTAVGTMSSAATLGVALHSAHQSKVLRPSITNFTIPFFSNIHLCGSVLTEVFFVMTVSQVLYGTMPDLGTMILFILLLGIFAIGAPGVPGGTVMASLGIISSVLGFDDAGIALTLTIFALQDSFGTACNITGDGALSLMVTKFSEGKSENITEEAI</sequence>